<gene>
    <name evidence="2" type="ORF">CLOSTHATH_05333</name>
</gene>
<protein>
    <submittedName>
        <fullName evidence="2">Uncharacterized protein</fullName>
    </submittedName>
</protein>
<proteinExistence type="predicted"/>
<keyword evidence="1" id="KW-0472">Membrane</keyword>
<evidence type="ECO:0000313" key="3">
    <source>
        <dbReference type="Proteomes" id="UP000004968"/>
    </source>
</evidence>
<feature type="transmembrane region" description="Helical" evidence="1">
    <location>
        <begin position="6"/>
        <end position="26"/>
    </location>
</feature>
<organism evidence="2 3">
    <name type="scientific">Hungatella hathewayi DSM 13479</name>
    <dbReference type="NCBI Taxonomy" id="566550"/>
    <lineage>
        <taxon>Bacteria</taxon>
        <taxon>Bacillati</taxon>
        <taxon>Bacillota</taxon>
        <taxon>Clostridia</taxon>
        <taxon>Lachnospirales</taxon>
        <taxon>Lachnospiraceae</taxon>
        <taxon>Hungatella</taxon>
    </lineage>
</organism>
<sequence>MGIYFLWRLGMVIVILASFALFVFIYNKVTKHIHPMQKYDVQVQKRRDS</sequence>
<keyword evidence="1" id="KW-0812">Transmembrane</keyword>
<dbReference type="AlphaFoldDB" id="D3ANY1"/>
<dbReference type="HOGENOM" id="CLU_3136526_0_0_9"/>
<evidence type="ECO:0000313" key="2">
    <source>
        <dbReference type="EMBL" id="EFC96476.1"/>
    </source>
</evidence>
<name>D3ANY1_9FIRM</name>
<comment type="caution">
    <text evidence="2">The sequence shown here is derived from an EMBL/GenBank/DDBJ whole genome shotgun (WGS) entry which is preliminary data.</text>
</comment>
<evidence type="ECO:0000256" key="1">
    <source>
        <dbReference type="SAM" id="Phobius"/>
    </source>
</evidence>
<reference evidence="2 3" key="1">
    <citation type="submission" date="2010-01" db="EMBL/GenBank/DDBJ databases">
        <authorList>
            <person name="Weinstock G."/>
            <person name="Sodergren E."/>
            <person name="Clifton S."/>
            <person name="Fulton L."/>
            <person name="Fulton B."/>
            <person name="Courtney L."/>
            <person name="Fronick C."/>
            <person name="Harrison M."/>
            <person name="Strong C."/>
            <person name="Farmer C."/>
            <person name="Delahaunty K."/>
            <person name="Markovic C."/>
            <person name="Hall O."/>
            <person name="Minx P."/>
            <person name="Tomlinson C."/>
            <person name="Mitreva M."/>
            <person name="Nelson J."/>
            <person name="Hou S."/>
            <person name="Wollam A."/>
            <person name="Pepin K.H."/>
            <person name="Johnson M."/>
            <person name="Bhonagiri V."/>
            <person name="Nash W.E."/>
            <person name="Warren W."/>
            <person name="Chinwalla A."/>
            <person name="Mardis E.R."/>
            <person name="Wilson R.K."/>
        </authorList>
    </citation>
    <scope>NUCLEOTIDE SEQUENCE [LARGE SCALE GENOMIC DNA]</scope>
    <source>
        <strain evidence="2 3">DSM 13479</strain>
    </source>
</reference>
<accession>D3ANY1</accession>
<dbReference type="EMBL" id="ACIO01000544">
    <property type="protein sequence ID" value="EFC96476.1"/>
    <property type="molecule type" value="Genomic_DNA"/>
</dbReference>
<keyword evidence="1" id="KW-1133">Transmembrane helix</keyword>
<dbReference type="Proteomes" id="UP000004968">
    <property type="component" value="Unassembled WGS sequence"/>
</dbReference>